<gene>
    <name evidence="1" type="ORF">JV551A3_V1_700048</name>
</gene>
<dbReference type="EMBL" id="OPYN01000070">
    <property type="protein sequence ID" value="SPO59776.1"/>
    <property type="molecule type" value="Genomic_DNA"/>
</dbReference>
<reference evidence="1 2" key="1">
    <citation type="submission" date="2018-02" db="EMBL/GenBank/DDBJ databases">
        <authorList>
            <person name="Dubost A."/>
        </authorList>
    </citation>
    <scope>NUCLEOTIDE SEQUENCE [LARGE SCALE GENOMIC DNA]</scope>
    <source>
        <strain evidence="2">JV551A3</strain>
    </source>
</reference>
<sequence>MMPEEGLPAALPYLRTYATLTESNLSVTLEFISPTVWLVNVLSR</sequence>
<name>A0AAQ1P759_9PSED</name>
<proteinExistence type="predicted"/>
<protein>
    <submittedName>
        <fullName evidence="1">Uncharacterized protein</fullName>
    </submittedName>
</protein>
<comment type="caution">
    <text evidence="1">The sequence shown here is derived from an EMBL/GenBank/DDBJ whole genome shotgun (WGS) entry which is preliminary data.</text>
</comment>
<accession>A0AAQ1P759</accession>
<evidence type="ECO:0000313" key="2">
    <source>
        <dbReference type="Proteomes" id="UP000294335"/>
    </source>
</evidence>
<dbReference type="Proteomes" id="UP000294335">
    <property type="component" value="Unassembled WGS sequence"/>
</dbReference>
<organism evidence="1 2">
    <name type="scientific">Pseudomonas inefficax</name>
    <dbReference type="NCBI Taxonomy" id="2078786"/>
    <lineage>
        <taxon>Bacteria</taxon>
        <taxon>Pseudomonadati</taxon>
        <taxon>Pseudomonadota</taxon>
        <taxon>Gammaproteobacteria</taxon>
        <taxon>Pseudomonadales</taxon>
        <taxon>Pseudomonadaceae</taxon>
        <taxon>Pseudomonas</taxon>
    </lineage>
</organism>
<evidence type="ECO:0000313" key="1">
    <source>
        <dbReference type="EMBL" id="SPO59776.1"/>
    </source>
</evidence>
<keyword evidence="2" id="KW-1185">Reference proteome</keyword>
<dbReference type="AlphaFoldDB" id="A0AAQ1P759"/>